<proteinExistence type="inferred from homology"/>
<dbReference type="Pfam" id="PF17853">
    <property type="entry name" value="GGDEF_2"/>
    <property type="match status" value="1"/>
</dbReference>
<dbReference type="InterPro" id="IPR025736">
    <property type="entry name" value="PucR_C-HTH_dom"/>
</dbReference>
<dbReference type="SUPFAM" id="SSF111126">
    <property type="entry name" value="Ligand-binding domain in the NO signalling and Golgi transport"/>
    <property type="match status" value="1"/>
</dbReference>
<feature type="domain" description="4-vinyl reductase 4VR" evidence="2">
    <location>
        <begin position="120"/>
        <end position="179"/>
    </location>
</feature>
<evidence type="ECO:0000259" key="2">
    <source>
        <dbReference type="SMART" id="SM00989"/>
    </source>
</evidence>
<reference evidence="3 4" key="1">
    <citation type="submission" date="2019-11" db="EMBL/GenBank/DDBJ databases">
        <title>Draft genome sequences of five Paenibacillus species of dairy origin.</title>
        <authorList>
            <person name="Olajide A.M."/>
            <person name="Chen S."/>
            <person name="Lapointe G."/>
        </authorList>
    </citation>
    <scope>NUCLEOTIDE SEQUENCE [LARGE SCALE GENOMIC DNA]</scope>
    <source>
        <strain evidence="3 4">2CS3</strain>
    </source>
</reference>
<dbReference type="EMBL" id="WNZX01000017">
    <property type="protein sequence ID" value="MUG72795.1"/>
    <property type="molecule type" value="Genomic_DNA"/>
</dbReference>
<organism evidence="3 4">
    <name type="scientific">Paenibacillus validus</name>
    <dbReference type="NCBI Taxonomy" id="44253"/>
    <lineage>
        <taxon>Bacteria</taxon>
        <taxon>Bacillati</taxon>
        <taxon>Bacillota</taxon>
        <taxon>Bacilli</taxon>
        <taxon>Bacillales</taxon>
        <taxon>Paenibacillaceae</taxon>
        <taxon>Paenibacillus</taxon>
    </lineage>
</organism>
<protein>
    <submittedName>
        <fullName evidence="3">PucR family transcriptional regulator</fullName>
    </submittedName>
</protein>
<dbReference type="InterPro" id="IPR024096">
    <property type="entry name" value="NO_sig/Golgi_transp_ligand-bd"/>
</dbReference>
<evidence type="ECO:0000313" key="3">
    <source>
        <dbReference type="EMBL" id="MUG72795.1"/>
    </source>
</evidence>
<gene>
    <name evidence="3" type="ORF">GNP93_19205</name>
</gene>
<dbReference type="InterPro" id="IPR004096">
    <property type="entry name" value="V4R"/>
</dbReference>
<dbReference type="Gene3D" id="1.10.10.2840">
    <property type="entry name" value="PucR C-terminal helix-turn-helix domain"/>
    <property type="match status" value="1"/>
</dbReference>
<dbReference type="Pfam" id="PF13556">
    <property type="entry name" value="HTH_30"/>
    <property type="match status" value="1"/>
</dbReference>
<evidence type="ECO:0000313" key="4">
    <source>
        <dbReference type="Proteomes" id="UP000450917"/>
    </source>
</evidence>
<dbReference type="Proteomes" id="UP000450917">
    <property type="component" value="Unassembled WGS sequence"/>
</dbReference>
<dbReference type="Gene3D" id="3.30.1380.20">
    <property type="entry name" value="Trafficking protein particle complex subunit 3"/>
    <property type="match status" value="1"/>
</dbReference>
<dbReference type="Pfam" id="PF06505">
    <property type="entry name" value="XylR_N"/>
    <property type="match status" value="1"/>
</dbReference>
<dbReference type="InterPro" id="IPR041522">
    <property type="entry name" value="CdaR_GGDEF"/>
</dbReference>
<dbReference type="PANTHER" id="PTHR33744:SF1">
    <property type="entry name" value="DNA-BINDING TRANSCRIPTIONAL ACTIVATOR ADER"/>
    <property type="match status" value="1"/>
</dbReference>
<dbReference type="SMART" id="SM00989">
    <property type="entry name" value="V4R"/>
    <property type="match status" value="1"/>
</dbReference>
<dbReference type="RefSeq" id="WP_155615337.1">
    <property type="nucleotide sequence ID" value="NZ_WNZX01000017.1"/>
</dbReference>
<dbReference type="AlphaFoldDB" id="A0A7X2ZD69"/>
<accession>A0A7X2ZD69</accession>
<sequence length="632" mass="72322">MTNNKLLFDHHIVSDHNGTIHMNNERIILLSSSAFGTFRKDLIENIGMDRMKGFLIRYGRDLGVKDAKNVLAMNLSSVEESIIMGPDIHMIKGFTGVNTTMLKIEYLPDKTVKSIHMEGIWYNSYEAEDYVSRLGSPGCYTLVGYASGYLSAICNHIVIVKELTCEGMGHKECRWVGKSLDLWDGEVYDFLRYYEDTPIVKELEITYEKLLEERNNLSRISNIHKKLTEEIINGNDLQSIAHIVYETTGIPLIIEDVNFRAFAYSGLTPQFFKEANEDFKDYIQKNKKPVHDPNVTPNGSFLHSTSINASCHSRLITPIFIRGKISGYCSFISQKVKEYPEFDLVTLERIASVCSLYLLNEKTSLESAERMKGHFLERILQGQFSSKQDILNHGSYINFDLEQPFYIVILKYQNQHGYFENEMLIYEEIIETTLQYFKNKMWNVLMCQRGNNIVLLVQTESLANLDISALCNGVIEHLAHIFRKYTFQIGVSSKGEQIDRSIDYYDEAIVALRMSMPSTKKVVLFESLGIVGLLINNKNESAIKKAARQLLGPLYSTDCNKNPELIKTLYIFLSNGGNLEQTANELCLSMSGLRYRIHKIETLLEQELRNPAFNYQLYLMLQALLVIGEIAI</sequence>
<comment type="similarity">
    <text evidence="1">Belongs to the CdaR family.</text>
</comment>
<dbReference type="PANTHER" id="PTHR33744">
    <property type="entry name" value="CARBOHYDRATE DIACID REGULATOR"/>
    <property type="match status" value="1"/>
</dbReference>
<dbReference type="InterPro" id="IPR051448">
    <property type="entry name" value="CdaR-like_regulators"/>
</dbReference>
<evidence type="ECO:0000256" key="1">
    <source>
        <dbReference type="ARBA" id="ARBA00006754"/>
    </source>
</evidence>
<keyword evidence="4" id="KW-1185">Reference proteome</keyword>
<dbReference type="SUPFAM" id="SSF55781">
    <property type="entry name" value="GAF domain-like"/>
    <property type="match status" value="1"/>
</dbReference>
<name>A0A7X2ZD69_9BACL</name>
<comment type="caution">
    <text evidence="3">The sequence shown here is derived from an EMBL/GenBank/DDBJ whole genome shotgun (WGS) entry which is preliminary data.</text>
</comment>
<dbReference type="InterPro" id="IPR042070">
    <property type="entry name" value="PucR_C-HTH_sf"/>
</dbReference>
<dbReference type="InterPro" id="IPR010523">
    <property type="entry name" value="XylR_N"/>
</dbReference>